<dbReference type="EMBL" id="CM044705">
    <property type="protein sequence ID" value="KAI5661291.1"/>
    <property type="molecule type" value="Genomic_DNA"/>
</dbReference>
<sequence length="212" mass="24934">MEAINPVRVMLFWDSEITRDAYGPYFTGTIQKSWTLPTSRMILHAELVKNILKYRDMDPNLWNVRMTMRVPSYYKVHRMFSCNLYSMNNDEKMRYLWTIQLHLAKEGTHILVEFRAYPATKYSKYTRQKYNNFARTYYSATQMVSDEPSMLYSTINNDDDEVDGSDEDDAVSGQSESDDDNNLEEEEFQSPLNPVNPVNPVIENIVQQWESS</sequence>
<organism evidence="1 2">
    <name type="scientific">Catharanthus roseus</name>
    <name type="common">Madagascar periwinkle</name>
    <name type="synonym">Vinca rosea</name>
    <dbReference type="NCBI Taxonomy" id="4058"/>
    <lineage>
        <taxon>Eukaryota</taxon>
        <taxon>Viridiplantae</taxon>
        <taxon>Streptophyta</taxon>
        <taxon>Embryophyta</taxon>
        <taxon>Tracheophyta</taxon>
        <taxon>Spermatophyta</taxon>
        <taxon>Magnoliopsida</taxon>
        <taxon>eudicotyledons</taxon>
        <taxon>Gunneridae</taxon>
        <taxon>Pentapetalae</taxon>
        <taxon>asterids</taxon>
        <taxon>lamiids</taxon>
        <taxon>Gentianales</taxon>
        <taxon>Apocynaceae</taxon>
        <taxon>Rauvolfioideae</taxon>
        <taxon>Vinceae</taxon>
        <taxon>Catharanthinae</taxon>
        <taxon>Catharanthus</taxon>
    </lineage>
</organism>
<evidence type="ECO:0000313" key="1">
    <source>
        <dbReference type="EMBL" id="KAI5661291.1"/>
    </source>
</evidence>
<proteinExistence type="predicted"/>
<evidence type="ECO:0000313" key="2">
    <source>
        <dbReference type="Proteomes" id="UP001060085"/>
    </source>
</evidence>
<accession>A0ACC0AP81</accession>
<dbReference type="Proteomes" id="UP001060085">
    <property type="component" value="Linkage Group LG05"/>
</dbReference>
<gene>
    <name evidence="1" type="ORF">M9H77_20614</name>
</gene>
<reference evidence="2" key="1">
    <citation type="journal article" date="2023" name="Nat. Plants">
        <title>Single-cell RNA sequencing provides a high-resolution roadmap for understanding the multicellular compartmentation of specialized metabolism.</title>
        <authorList>
            <person name="Sun S."/>
            <person name="Shen X."/>
            <person name="Li Y."/>
            <person name="Li Y."/>
            <person name="Wang S."/>
            <person name="Li R."/>
            <person name="Zhang H."/>
            <person name="Shen G."/>
            <person name="Guo B."/>
            <person name="Wei J."/>
            <person name="Xu J."/>
            <person name="St-Pierre B."/>
            <person name="Chen S."/>
            <person name="Sun C."/>
        </authorList>
    </citation>
    <scope>NUCLEOTIDE SEQUENCE [LARGE SCALE GENOMIC DNA]</scope>
</reference>
<comment type="caution">
    <text evidence="1">The sequence shown here is derived from an EMBL/GenBank/DDBJ whole genome shotgun (WGS) entry which is preliminary data.</text>
</comment>
<name>A0ACC0AP81_CATRO</name>
<keyword evidence="2" id="KW-1185">Reference proteome</keyword>
<protein>
    <submittedName>
        <fullName evidence="1">Uncharacterized protein</fullName>
    </submittedName>
</protein>